<name>A0A2G9TBN5_TELCI</name>
<dbReference type="AlphaFoldDB" id="A0A2G9TBN5"/>
<feature type="non-terminal residue" evidence="1">
    <location>
        <position position="1"/>
    </location>
</feature>
<reference evidence="1 2" key="1">
    <citation type="submission" date="2015-09" db="EMBL/GenBank/DDBJ databases">
        <title>Draft genome of the parasitic nematode Teladorsagia circumcincta isolate WARC Sus (inbred).</title>
        <authorList>
            <person name="Mitreva M."/>
        </authorList>
    </citation>
    <scope>NUCLEOTIDE SEQUENCE [LARGE SCALE GENOMIC DNA]</scope>
    <source>
        <strain evidence="1 2">S</strain>
    </source>
</reference>
<evidence type="ECO:0000313" key="2">
    <source>
        <dbReference type="Proteomes" id="UP000230423"/>
    </source>
</evidence>
<sequence>CAGIGATGKCKNAGYPNPKNCKVCICPYGYGGAYCAQRPAGCGTTLTAFKAWKSRSITLGNATITTTRDTVTTCSDWITAPAGKTIQFRITALTDVQCYNGCMYSSIEPRILIDKAMTSPR</sequence>
<accession>A0A2G9TBN5</accession>
<evidence type="ECO:0000313" key="1">
    <source>
        <dbReference type="EMBL" id="PIO55363.1"/>
    </source>
</evidence>
<evidence type="ECO:0008006" key="3">
    <source>
        <dbReference type="Google" id="ProtNLM"/>
    </source>
</evidence>
<keyword evidence="2" id="KW-1185">Reference proteome</keyword>
<dbReference type="Proteomes" id="UP000230423">
    <property type="component" value="Unassembled WGS sequence"/>
</dbReference>
<dbReference type="EMBL" id="KZ386634">
    <property type="protein sequence ID" value="PIO55363.1"/>
    <property type="molecule type" value="Genomic_DNA"/>
</dbReference>
<gene>
    <name evidence="1" type="ORF">TELCIR_23251</name>
</gene>
<organism evidence="1 2">
    <name type="scientific">Teladorsagia circumcincta</name>
    <name type="common">Brown stomach worm</name>
    <name type="synonym">Ostertagia circumcincta</name>
    <dbReference type="NCBI Taxonomy" id="45464"/>
    <lineage>
        <taxon>Eukaryota</taxon>
        <taxon>Metazoa</taxon>
        <taxon>Ecdysozoa</taxon>
        <taxon>Nematoda</taxon>
        <taxon>Chromadorea</taxon>
        <taxon>Rhabditida</taxon>
        <taxon>Rhabditina</taxon>
        <taxon>Rhabditomorpha</taxon>
        <taxon>Strongyloidea</taxon>
        <taxon>Trichostrongylidae</taxon>
        <taxon>Teladorsagia</taxon>
    </lineage>
</organism>
<dbReference type="OrthoDB" id="5862190at2759"/>
<protein>
    <recommendedName>
        <fullName evidence="3">Peptidase M12A domain-containing protein</fullName>
    </recommendedName>
</protein>
<proteinExistence type="predicted"/>